<reference evidence="2" key="1">
    <citation type="submission" date="2016-10" db="EMBL/GenBank/DDBJ databases">
        <authorList>
            <person name="Varghese N."/>
            <person name="Submissions S."/>
        </authorList>
    </citation>
    <scope>NUCLEOTIDE SEQUENCE [LARGE SCALE GENOMIC DNA]</scope>
    <source>
        <strain evidence="2">ATCC 35263</strain>
    </source>
</reference>
<sequence>MRRPLPRSLREILNNLDTLEAPNLLPPAILTAWREIVGSFVATHATPQRIDQRTLHIHCPDPIVRAELDLRRKELAEQLRARGFALTDLHLSGRS</sequence>
<evidence type="ECO:0008006" key="3">
    <source>
        <dbReference type="Google" id="ProtNLM"/>
    </source>
</evidence>
<dbReference type="Pfam" id="PF05258">
    <property type="entry name" value="DciA"/>
    <property type="match status" value="1"/>
</dbReference>
<keyword evidence="2" id="KW-1185">Reference proteome</keyword>
<organism evidence="1 2">
    <name type="scientific">Thermoleophilum album</name>
    <dbReference type="NCBI Taxonomy" id="29539"/>
    <lineage>
        <taxon>Bacteria</taxon>
        <taxon>Bacillati</taxon>
        <taxon>Actinomycetota</taxon>
        <taxon>Thermoleophilia</taxon>
        <taxon>Thermoleophilales</taxon>
        <taxon>Thermoleophilaceae</taxon>
        <taxon>Thermoleophilum</taxon>
    </lineage>
</organism>
<dbReference type="STRING" id="29539.SAMN02745716_0651"/>
<dbReference type="RefSeq" id="WP_093116170.1">
    <property type="nucleotide sequence ID" value="NZ_FNWJ01000001.1"/>
</dbReference>
<proteinExistence type="predicted"/>
<accession>A0A1H6FMR2</accession>
<name>A0A1H6FMR2_THEAL</name>
<dbReference type="InterPro" id="IPR007922">
    <property type="entry name" value="DciA-like"/>
</dbReference>
<dbReference type="EMBL" id="FNWJ01000001">
    <property type="protein sequence ID" value="SEH11075.1"/>
    <property type="molecule type" value="Genomic_DNA"/>
</dbReference>
<gene>
    <name evidence="1" type="ORF">SAMN02745716_0651</name>
</gene>
<protein>
    <recommendedName>
        <fullName evidence="3">DUF721 domain-containing protein</fullName>
    </recommendedName>
</protein>
<dbReference type="OrthoDB" id="5516926at2"/>
<evidence type="ECO:0000313" key="2">
    <source>
        <dbReference type="Proteomes" id="UP000222056"/>
    </source>
</evidence>
<dbReference type="AlphaFoldDB" id="A0A1H6FMR2"/>
<evidence type="ECO:0000313" key="1">
    <source>
        <dbReference type="EMBL" id="SEH11075.1"/>
    </source>
</evidence>
<dbReference type="Proteomes" id="UP000222056">
    <property type="component" value="Unassembled WGS sequence"/>
</dbReference>